<evidence type="ECO:0000313" key="2">
    <source>
        <dbReference type="Proteomes" id="UP001607303"/>
    </source>
</evidence>
<gene>
    <name evidence="1" type="ORF">V1477_021074</name>
</gene>
<comment type="caution">
    <text evidence="1">The sequence shown here is derived from an EMBL/GenBank/DDBJ whole genome shotgun (WGS) entry which is preliminary data.</text>
</comment>
<keyword evidence="2" id="KW-1185">Reference proteome</keyword>
<dbReference type="Proteomes" id="UP001607303">
    <property type="component" value="Unassembled WGS sequence"/>
</dbReference>
<protein>
    <submittedName>
        <fullName evidence="1">Uncharacterized protein</fullName>
    </submittedName>
</protein>
<sequence>MHGEHISIYALSIGDTALSKIMNLFQNFSTATREYYQSTYLLQLIGSKKSKGRVADQIQFRMLTLP</sequence>
<organism evidence="1 2">
    <name type="scientific">Vespula maculifrons</name>
    <name type="common">Eastern yellow jacket</name>
    <name type="synonym">Wasp</name>
    <dbReference type="NCBI Taxonomy" id="7453"/>
    <lineage>
        <taxon>Eukaryota</taxon>
        <taxon>Metazoa</taxon>
        <taxon>Ecdysozoa</taxon>
        <taxon>Arthropoda</taxon>
        <taxon>Hexapoda</taxon>
        <taxon>Insecta</taxon>
        <taxon>Pterygota</taxon>
        <taxon>Neoptera</taxon>
        <taxon>Endopterygota</taxon>
        <taxon>Hymenoptera</taxon>
        <taxon>Apocrita</taxon>
        <taxon>Aculeata</taxon>
        <taxon>Vespoidea</taxon>
        <taxon>Vespidae</taxon>
        <taxon>Vespinae</taxon>
        <taxon>Vespula</taxon>
    </lineage>
</organism>
<reference evidence="1 2" key="1">
    <citation type="journal article" date="2024" name="Ann. Entomol. Soc. Am.">
        <title>Genomic analyses of the southern and eastern yellowjacket wasps (Hymenoptera: Vespidae) reveal evolutionary signatures of social life.</title>
        <authorList>
            <person name="Catto M.A."/>
            <person name="Caine P.B."/>
            <person name="Orr S.E."/>
            <person name="Hunt B.G."/>
            <person name="Goodisman M.A.D."/>
        </authorList>
    </citation>
    <scope>NUCLEOTIDE SEQUENCE [LARGE SCALE GENOMIC DNA]</scope>
    <source>
        <strain evidence="1">232</strain>
        <tissue evidence="1">Head and thorax</tissue>
    </source>
</reference>
<dbReference type="EMBL" id="JAYRBN010000117">
    <property type="protein sequence ID" value="KAL2719927.1"/>
    <property type="molecule type" value="Genomic_DNA"/>
</dbReference>
<proteinExistence type="predicted"/>
<dbReference type="AlphaFoldDB" id="A0ABD2AH46"/>
<name>A0ABD2AH46_VESMC</name>
<accession>A0ABD2AH46</accession>
<evidence type="ECO:0000313" key="1">
    <source>
        <dbReference type="EMBL" id="KAL2719927.1"/>
    </source>
</evidence>